<evidence type="ECO:0000256" key="6">
    <source>
        <dbReference type="ARBA" id="ARBA00023136"/>
    </source>
</evidence>
<gene>
    <name evidence="9" type="ORF">CQ13_10750</name>
</gene>
<evidence type="ECO:0000256" key="4">
    <source>
        <dbReference type="ARBA" id="ARBA00022692"/>
    </source>
</evidence>
<organism evidence="9 10">
    <name type="scientific">Bradyrhizobium retamae</name>
    <dbReference type="NCBI Taxonomy" id="1300035"/>
    <lineage>
        <taxon>Bacteria</taxon>
        <taxon>Pseudomonadati</taxon>
        <taxon>Pseudomonadota</taxon>
        <taxon>Alphaproteobacteria</taxon>
        <taxon>Hyphomicrobiales</taxon>
        <taxon>Nitrobacteraceae</taxon>
        <taxon>Bradyrhizobium</taxon>
    </lineage>
</organism>
<dbReference type="GO" id="GO:0005886">
    <property type="term" value="C:plasma membrane"/>
    <property type="evidence" value="ECO:0007669"/>
    <property type="project" value="UniProtKB-SubCell"/>
</dbReference>
<dbReference type="AlphaFoldDB" id="A0A0R3MD74"/>
<keyword evidence="6 8" id="KW-0472">Membrane</keyword>
<keyword evidence="3" id="KW-1003">Cell membrane</keyword>
<dbReference type="Gene3D" id="3.30.420.270">
    <property type="match status" value="1"/>
</dbReference>
<dbReference type="PANTHER" id="PTHR30558">
    <property type="entry name" value="EXBD MEMBRANE COMPONENT OF PMF-DRIVEN MACROMOLECULE IMPORT SYSTEM"/>
    <property type="match status" value="1"/>
</dbReference>
<keyword evidence="7" id="KW-0653">Protein transport</keyword>
<sequence>MAMNMAGSAGGGGGGRRGRRRAAVMAEINVTPMVDVMLVLLIIFMVAAPLMTSTIDIDLPVAGGGKQLQANAPPLTLSVKRTGGACNSNVELYLGDTLIPANELLPKITAIKETRSEAERVVYLRGDKDVCYTDMMKLLGYIRTAGFKANIVIVPEQGS</sequence>
<protein>
    <submittedName>
        <fullName evidence="9">Biopolymer transporter ExbD</fullName>
    </submittedName>
</protein>
<comment type="caution">
    <text evidence="9">The sequence shown here is derived from an EMBL/GenBank/DDBJ whole genome shotgun (WGS) entry which is preliminary data.</text>
</comment>
<dbReference type="EMBL" id="LLYA01000203">
    <property type="protein sequence ID" value="KRR17851.1"/>
    <property type="molecule type" value="Genomic_DNA"/>
</dbReference>
<dbReference type="PANTHER" id="PTHR30558:SF7">
    <property type="entry name" value="TOL-PAL SYSTEM PROTEIN TOLR"/>
    <property type="match status" value="1"/>
</dbReference>
<evidence type="ECO:0000256" key="3">
    <source>
        <dbReference type="ARBA" id="ARBA00022475"/>
    </source>
</evidence>
<evidence type="ECO:0000256" key="8">
    <source>
        <dbReference type="SAM" id="Phobius"/>
    </source>
</evidence>
<comment type="subcellular location">
    <subcellularLocation>
        <location evidence="1">Cell membrane</location>
        <topology evidence="1">Single-pass membrane protein</topology>
    </subcellularLocation>
    <subcellularLocation>
        <location evidence="7">Cell membrane</location>
        <topology evidence="7">Single-pass type II membrane protein</topology>
    </subcellularLocation>
</comment>
<name>A0A0R3MD74_9BRAD</name>
<keyword evidence="5 8" id="KW-1133">Transmembrane helix</keyword>
<evidence type="ECO:0000256" key="7">
    <source>
        <dbReference type="RuleBase" id="RU003879"/>
    </source>
</evidence>
<dbReference type="Pfam" id="PF02472">
    <property type="entry name" value="ExbD"/>
    <property type="match status" value="1"/>
</dbReference>
<dbReference type="GO" id="GO:0015031">
    <property type="term" value="P:protein transport"/>
    <property type="evidence" value="ECO:0007669"/>
    <property type="project" value="UniProtKB-KW"/>
</dbReference>
<evidence type="ECO:0000313" key="9">
    <source>
        <dbReference type="EMBL" id="KRR17851.1"/>
    </source>
</evidence>
<accession>A0A0R3MD74</accession>
<dbReference type="Proteomes" id="UP000052023">
    <property type="component" value="Unassembled WGS sequence"/>
</dbReference>
<feature type="transmembrane region" description="Helical" evidence="8">
    <location>
        <begin position="26"/>
        <end position="51"/>
    </location>
</feature>
<reference evidence="9 10" key="1">
    <citation type="submission" date="2014-03" db="EMBL/GenBank/DDBJ databases">
        <title>Bradyrhizobium valentinum sp. nov., isolated from effective nodules of Lupinus mariae-josephae, a lupine endemic of basic-lime soils in Eastern Spain.</title>
        <authorList>
            <person name="Duran D."/>
            <person name="Rey L."/>
            <person name="Navarro A."/>
            <person name="Busquets A."/>
            <person name="Imperial J."/>
            <person name="Ruiz-Argueso T."/>
        </authorList>
    </citation>
    <scope>NUCLEOTIDE SEQUENCE [LARGE SCALE GENOMIC DNA]</scope>
    <source>
        <strain evidence="9 10">Ro19</strain>
    </source>
</reference>
<dbReference type="RefSeq" id="WP_057847292.1">
    <property type="nucleotide sequence ID" value="NZ_LLYA01000203.1"/>
</dbReference>
<keyword evidence="4 7" id="KW-0812">Transmembrane</keyword>
<dbReference type="InterPro" id="IPR003400">
    <property type="entry name" value="ExbD"/>
</dbReference>
<evidence type="ECO:0000256" key="2">
    <source>
        <dbReference type="ARBA" id="ARBA00005811"/>
    </source>
</evidence>
<evidence type="ECO:0000256" key="1">
    <source>
        <dbReference type="ARBA" id="ARBA00004162"/>
    </source>
</evidence>
<keyword evidence="7" id="KW-0813">Transport</keyword>
<dbReference type="GO" id="GO:0022857">
    <property type="term" value="F:transmembrane transporter activity"/>
    <property type="evidence" value="ECO:0007669"/>
    <property type="project" value="InterPro"/>
</dbReference>
<keyword evidence="10" id="KW-1185">Reference proteome</keyword>
<dbReference type="OrthoDB" id="9798629at2"/>
<comment type="similarity">
    <text evidence="2 7">Belongs to the ExbD/TolR family.</text>
</comment>
<proteinExistence type="inferred from homology"/>
<evidence type="ECO:0000256" key="5">
    <source>
        <dbReference type="ARBA" id="ARBA00022989"/>
    </source>
</evidence>
<evidence type="ECO:0000313" key="10">
    <source>
        <dbReference type="Proteomes" id="UP000052023"/>
    </source>
</evidence>